<dbReference type="AlphaFoldDB" id="A0A1M7JZC9"/>
<feature type="transmembrane region" description="Helical" evidence="1">
    <location>
        <begin position="133"/>
        <end position="153"/>
    </location>
</feature>
<protein>
    <submittedName>
        <fullName evidence="2">Uncharacterized membrane protein</fullName>
    </submittedName>
</protein>
<feature type="transmembrane region" description="Helical" evidence="1">
    <location>
        <begin position="60"/>
        <end position="83"/>
    </location>
</feature>
<dbReference type="STRING" id="1120996.SAMN02746066_02508"/>
<dbReference type="RefSeq" id="WP_084139231.1">
    <property type="nucleotide sequence ID" value="NZ_FRCP01000012.1"/>
</dbReference>
<evidence type="ECO:0000313" key="2">
    <source>
        <dbReference type="EMBL" id="SHM58432.1"/>
    </source>
</evidence>
<accession>A0A1M7JZC9</accession>
<keyword evidence="1" id="KW-1133">Transmembrane helix</keyword>
<keyword evidence="3" id="KW-1185">Reference proteome</keyword>
<dbReference type="EMBL" id="FRCP01000012">
    <property type="protein sequence ID" value="SHM58432.1"/>
    <property type="molecule type" value="Genomic_DNA"/>
</dbReference>
<evidence type="ECO:0000313" key="3">
    <source>
        <dbReference type="Proteomes" id="UP000184038"/>
    </source>
</evidence>
<proteinExistence type="predicted"/>
<organism evidence="2 3">
    <name type="scientific">Anaerosporobacter mobilis DSM 15930</name>
    <dbReference type="NCBI Taxonomy" id="1120996"/>
    <lineage>
        <taxon>Bacteria</taxon>
        <taxon>Bacillati</taxon>
        <taxon>Bacillota</taxon>
        <taxon>Clostridia</taxon>
        <taxon>Lachnospirales</taxon>
        <taxon>Lachnospiraceae</taxon>
        <taxon>Anaerosporobacter</taxon>
    </lineage>
</organism>
<evidence type="ECO:0000256" key="1">
    <source>
        <dbReference type="SAM" id="Phobius"/>
    </source>
</evidence>
<gene>
    <name evidence="2" type="ORF">SAMN02746066_02508</name>
</gene>
<reference evidence="2 3" key="1">
    <citation type="submission" date="2016-11" db="EMBL/GenBank/DDBJ databases">
        <authorList>
            <person name="Jaros S."/>
            <person name="Januszkiewicz K."/>
            <person name="Wedrychowicz H."/>
        </authorList>
    </citation>
    <scope>NUCLEOTIDE SEQUENCE [LARGE SCALE GENOMIC DNA]</scope>
    <source>
        <strain evidence="2 3">DSM 15930</strain>
    </source>
</reference>
<dbReference type="InterPro" id="IPR019206">
    <property type="entry name" value="DUF2085_TM"/>
</dbReference>
<keyword evidence="1" id="KW-0472">Membrane</keyword>
<dbReference type="Proteomes" id="UP000184038">
    <property type="component" value="Unassembled WGS sequence"/>
</dbReference>
<keyword evidence="1" id="KW-0812">Transmembrane</keyword>
<feature type="transmembrane region" description="Helical" evidence="1">
    <location>
        <begin position="103"/>
        <end position="121"/>
    </location>
</feature>
<name>A0A1M7JZC9_9FIRM</name>
<dbReference type="Pfam" id="PF09858">
    <property type="entry name" value="DUF2085"/>
    <property type="match status" value="1"/>
</dbReference>
<sequence length="166" mass="19375">MNAQTGQENHDLDKEAQEESKMCMKHKTTDDQRWIRFMKIGEKTGCHQRYDRSFFFHGKQFPVCARCTGLLLAYLISIIWYLVISCKNHSFAYLPKRGRQSHIIAFFGCLTMLIDWTIQAVHVKESTNKRRVITGFLGGLGLMHFYLTIYNRIGSYIGKKSRRGKD</sequence>